<evidence type="ECO:0000256" key="1">
    <source>
        <dbReference type="ARBA" id="ARBA00022670"/>
    </source>
</evidence>
<name>A0A2P2EAZ6_9PROT</name>
<feature type="site" description="Cleavage; by autolysis" evidence="7">
    <location>
        <begin position="156"/>
        <end position="157"/>
    </location>
</feature>
<dbReference type="PANTHER" id="PTHR10188:SF6">
    <property type="entry name" value="N(4)-(BETA-N-ACETYLGLUCOSAMINYL)-L-ASPARAGINASE"/>
    <property type="match status" value="1"/>
</dbReference>
<evidence type="ECO:0000313" key="9">
    <source>
        <dbReference type="Proteomes" id="UP000245086"/>
    </source>
</evidence>
<keyword evidence="1" id="KW-0645">Protease</keyword>
<feature type="active site" description="Nucleophile" evidence="5">
    <location>
        <position position="157"/>
    </location>
</feature>
<evidence type="ECO:0000256" key="4">
    <source>
        <dbReference type="ARBA" id="ARBA00069124"/>
    </source>
</evidence>
<evidence type="ECO:0000256" key="7">
    <source>
        <dbReference type="PIRSR" id="PIRSR600246-3"/>
    </source>
</evidence>
<dbReference type="GO" id="GO:0006508">
    <property type="term" value="P:proteolysis"/>
    <property type="evidence" value="ECO:0007669"/>
    <property type="project" value="UniProtKB-KW"/>
</dbReference>
<evidence type="ECO:0000256" key="2">
    <source>
        <dbReference type="ARBA" id="ARBA00022801"/>
    </source>
</evidence>
<proteinExistence type="predicted"/>
<evidence type="ECO:0000256" key="5">
    <source>
        <dbReference type="PIRSR" id="PIRSR600246-1"/>
    </source>
</evidence>
<dbReference type="GO" id="GO:0016811">
    <property type="term" value="F:hydrolase activity, acting on carbon-nitrogen (but not peptide) bonds, in linear amides"/>
    <property type="evidence" value="ECO:0007669"/>
    <property type="project" value="UniProtKB-ARBA"/>
</dbReference>
<dbReference type="Pfam" id="PF01112">
    <property type="entry name" value="Asparaginase_2"/>
    <property type="match status" value="2"/>
</dbReference>
<dbReference type="GO" id="GO:0008233">
    <property type="term" value="F:peptidase activity"/>
    <property type="evidence" value="ECO:0007669"/>
    <property type="project" value="UniProtKB-KW"/>
</dbReference>
<dbReference type="CDD" id="cd04701">
    <property type="entry name" value="Asparaginase_2"/>
    <property type="match status" value="1"/>
</dbReference>
<accession>A0A2P2EAZ6</accession>
<dbReference type="AlphaFoldDB" id="A0A2P2EAZ6"/>
<dbReference type="Proteomes" id="UP000245086">
    <property type="component" value="Unassembled WGS sequence"/>
</dbReference>
<sequence>MAWALALHGGAGPARGRSYDREEAHLAEVLRRGADMLEEGAAALDVVVAMVGELEACGFHVAGRGASANADGIYELDAAVMDGVKRRAGAVGGLVGFRSPIQAARAVMDQTPHVLLIGAGAQAFAKSAGLEEVGDPAAYYTPAVSRPVEPGELAHGTVGAVARDTAGRLAAATSTGGLLNKMPGRVGDTPLIGAGTWADERVAVSCTGQGEYFMRAAVAADISARVRYGGQTLAAACAGALADMETQGGDGGLIAVDAMGNVATPYVSEGMKRGIATHTGRFEVKTFR</sequence>
<keyword evidence="3" id="KW-0068">Autocatalytic cleavage</keyword>
<comment type="caution">
    <text evidence="8">The sequence shown here is derived from an EMBL/GenBank/DDBJ whole genome shotgun (WGS) entry which is preliminary data.</text>
</comment>
<dbReference type="FunFam" id="3.60.20.30:FF:000001">
    <property type="entry name" value="Isoaspartyl peptidase/L-asparaginase"/>
    <property type="match status" value="1"/>
</dbReference>
<gene>
    <name evidence="8" type="primary">iaaA_2</name>
    <name evidence="8" type="ORF">PbB2_01913</name>
</gene>
<reference evidence="8 9" key="1">
    <citation type="journal article" date="2018" name="Genome Announc.">
        <title>Draft Genome Sequence of "Candidatus Phycosocius bacilliformis," an Alphaproteobacterial Ectosymbiont of the Hydrocarbon-Producing Green Alga Botryococcus braunii.</title>
        <authorList>
            <person name="Tanabe Y."/>
            <person name="Yamaguchi H."/>
            <person name="Watanabe M.M."/>
        </authorList>
    </citation>
    <scope>NUCLEOTIDE SEQUENCE [LARGE SCALE GENOMIC DNA]</scope>
    <source>
        <strain evidence="8 9">BOTRYCO-2</strain>
    </source>
</reference>
<dbReference type="Gene3D" id="3.60.20.30">
    <property type="entry name" value="(Glycosyl)asparaginase"/>
    <property type="match status" value="1"/>
</dbReference>
<protein>
    <recommendedName>
        <fullName evidence="4">Isoaspartyl peptidase</fullName>
    </recommendedName>
</protein>
<dbReference type="OrthoDB" id="9780217at2"/>
<dbReference type="InterPro" id="IPR029055">
    <property type="entry name" value="Ntn_hydrolases_N"/>
</dbReference>
<dbReference type="PANTHER" id="PTHR10188">
    <property type="entry name" value="L-ASPARAGINASE"/>
    <property type="match status" value="1"/>
</dbReference>
<dbReference type="EMBL" id="BFBR01000005">
    <property type="protein sequence ID" value="GBF58241.1"/>
    <property type="molecule type" value="Genomic_DNA"/>
</dbReference>
<dbReference type="InterPro" id="IPR000246">
    <property type="entry name" value="Peptidase_T2"/>
</dbReference>
<keyword evidence="2 8" id="KW-0378">Hydrolase</keyword>
<dbReference type="RefSeq" id="WP_108985097.1">
    <property type="nucleotide sequence ID" value="NZ_BFBR01000005.1"/>
</dbReference>
<feature type="binding site" evidence="6">
    <location>
        <begin position="207"/>
        <end position="210"/>
    </location>
    <ligand>
        <name>substrate</name>
    </ligand>
</feature>
<dbReference type="SUPFAM" id="SSF56235">
    <property type="entry name" value="N-terminal nucleophile aminohydrolases (Ntn hydrolases)"/>
    <property type="match status" value="1"/>
</dbReference>
<keyword evidence="9" id="KW-1185">Reference proteome</keyword>
<evidence type="ECO:0000256" key="3">
    <source>
        <dbReference type="ARBA" id="ARBA00022813"/>
    </source>
</evidence>
<evidence type="ECO:0000313" key="8">
    <source>
        <dbReference type="EMBL" id="GBF58241.1"/>
    </source>
</evidence>
<feature type="binding site" evidence="6">
    <location>
        <begin position="185"/>
        <end position="188"/>
    </location>
    <ligand>
        <name>substrate</name>
    </ligand>
</feature>
<evidence type="ECO:0000256" key="6">
    <source>
        <dbReference type="PIRSR" id="PIRSR600246-2"/>
    </source>
</evidence>
<organism evidence="8 9">
    <name type="scientific">Candidatus Phycosocius bacilliformis</name>
    <dbReference type="NCBI Taxonomy" id="1445552"/>
    <lineage>
        <taxon>Bacteria</taxon>
        <taxon>Pseudomonadati</taxon>
        <taxon>Pseudomonadota</taxon>
        <taxon>Alphaproteobacteria</taxon>
        <taxon>Caulobacterales</taxon>
        <taxon>Caulobacterales incertae sedis</taxon>
        <taxon>Candidatus Phycosocius</taxon>
    </lineage>
</organism>